<comment type="caution">
    <text evidence="1">The sequence shown here is derived from an EMBL/GenBank/DDBJ whole genome shotgun (WGS) entry which is preliminary data.</text>
</comment>
<reference evidence="1 2" key="1">
    <citation type="journal article" date="2015" name="Genome Biol. Evol.">
        <title>Comparative Genomics of a Bacterivorous Green Alga Reveals Evolutionary Causalities and Consequences of Phago-Mixotrophic Mode of Nutrition.</title>
        <authorList>
            <person name="Burns J.A."/>
            <person name="Paasch A."/>
            <person name="Narechania A."/>
            <person name="Kim E."/>
        </authorList>
    </citation>
    <scope>NUCLEOTIDE SEQUENCE [LARGE SCALE GENOMIC DNA]</scope>
    <source>
        <strain evidence="1 2">PLY_AMNH</strain>
    </source>
</reference>
<evidence type="ECO:0000313" key="1">
    <source>
        <dbReference type="EMBL" id="KAK3280908.1"/>
    </source>
</evidence>
<sequence>MGSRCNPVQPGGNAEMCARCSSATTALTQHLPAVRCTWSVFPSQNCLHMYVIIPLSTQALELVRITPQGPQLDLVRITPQGPQLDLVRITPQGPQLDLVRITPQSPQLDL</sequence>
<dbReference type="Proteomes" id="UP001190700">
    <property type="component" value="Unassembled WGS sequence"/>
</dbReference>
<dbReference type="AlphaFoldDB" id="A0AAE0LD61"/>
<accession>A0AAE0LD61</accession>
<proteinExistence type="predicted"/>
<keyword evidence="2" id="KW-1185">Reference proteome</keyword>
<dbReference type="EMBL" id="LGRX02004202">
    <property type="protein sequence ID" value="KAK3280908.1"/>
    <property type="molecule type" value="Genomic_DNA"/>
</dbReference>
<feature type="non-terminal residue" evidence="1">
    <location>
        <position position="110"/>
    </location>
</feature>
<name>A0AAE0LD61_9CHLO</name>
<gene>
    <name evidence="1" type="ORF">CYMTET_11273</name>
</gene>
<organism evidence="1 2">
    <name type="scientific">Cymbomonas tetramitiformis</name>
    <dbReference type="NCBI Taxonomy" id="36881"/>
    <lineage>
        <taxon>Eukaryota</taxon>
        <taxon>Viridiplantae</taxon>
        <taxon>Chlorophyta</taxon>
        <taxon>Pyramimonadophyceae</taxon>
        <taxon>Pyramimonadales</taxon>
        <taxon>Pyramimonadaceae</taxon>
        <taxon>Cymbomonas</taxon>
    </lineage>
</organism>
<protein>
    <submittedName>
        <fullName evidence="1">Uncharacterized protein</fullName>
    </submittedName>
</protein>
<evidence type="ECO:0000313" key="2">
    <source>
        <dbReference type="Proteomes" id="UP001190700"/>
    </source>
</evidence>